<organism evidence="7 8">
    <name type="scientific">Penicillium subrubescens</name>
    <dbReference type="NCBI Taxonomy" id="1316194"/>
    <lineage>
        <taxon>Eukaryota</taxon>
        <taxon>Fungi</taxon>
        <taxon>Dikarya</taxon>
        <taxon>Ascomycota</taxon>
        <taxon>Pezizomycotina</taxon>
        <taxon>Eurotiomycetes</taxon>
        <taxon>Eurotiomycetidae</taxon>
        <taxon>Eurotiales</taxon>
        <taxon>Aspergillaceae</taxon>
        <taxon>Penicillium</taxon>
    </lineage>
</organism>
<evidence type="ECO:0000256" key="6">
    <source>
        <dbReference type="RuleBase" id="RU361193"/>
    </source>
</evidence>
<dbReference type="EMBL" id="MNBE01000567">
    <property type="protein sequence ID" value="OKP08605.1"/>
    <property type="molecule type" value="Genomic_DNA"/>
</dbReference>
<evidence type="ECO:0000313" key="7">
    <source>
        <dbReference type="EMBL" id="OKP08605.1"/>
    </source>
</evidence>
<dbReference type="InterPro" id="IPR036396">
    <property type="entry name" value="Cyt_P450_sf"/>
</dbReference>
<proteinExistence type="inferred from homology"/>
<dbReference type="STRING" id="1316194.A0A1Q5U801"/>
<dbReference type="UniPathway" id="UPA00378"/>
<dbReference type="InterPro" id="IPR036026">
    <property type="entry name" value="Seven-hairpin_glycosidases"/>
</dbReference>
<keyword evidence="6" id="KW-0326">Glycosidase</keyword>
<dbReference type="AlphaFoldDB" id="A0A1Q5U801"/>
<dbReference type="GO" id="GO:0016020">
    <property type="term" value="C:membrane"/>
    <property type="evidence" value="ECO:0007669"/>
    <property type="project" value="InterPro"/>
</dbReference>
<dbReference type="Pfam" id="PF01532">
    <property type="entry name" value="Glyco_hydro_47"/>
    <property type="match status" value="1"/>
</dbReference>
<gene>
    <name evidence="7" type="ORF">PENSUB_5592</name>
</gene>
<comment type="similarity">
    <text evidence="3 6">Belongs to the glycosyl hydrolase 47 family.</text>
</comment>
<dbReference type="GO" id="GO:0004497">
    <property type="term" value="F:monooxygenase activity"/>
    <property type="evidence" value="ECO:0007669"/>
    <property type="project" value="InterPro"/>
</dbReference>
<dbReference type="GO" id="GO:0005509">
    <property type="term" value="F:calcium ion binding"/>
    <property type="evidence" value="ECO:0007669"/>
    <property type="project" value="InterPro"/>
</dbReference>
<dbReference type="GO" id="GO:0036503">
    <property type="term" value="P:ERAD pathway"/>
    <property type="evidence" value="ECO:0007669"/>
    <property type="project" value="UniProtKB-ARBA"/>
</dbReference>
<keyword evidence="8" id="KW-1185">Reference proteome</keyword>
<accession>A0A1Q5U801</accession>
<dbReference type="GO" id="GO:0004571">
    <property type="term" value="F:mannosyl-oligosaccharide 1,2-alpha-mannosidase activity"/>
    <property type="evidence" value="ECO:0007669"/>
    <property type="project" value="InterPro"/>
</dbReference>
<evidence type="ECO:0000256" key="4">
    <source>
        <dbReference type="ARBA" id="ARBA00022801"/>
    </source>
</evidence>
<dbReference type="GO" id="GO:0005783">
    <property type="term" value="C:endoplasmic reticulum"/>
    <property type="evidence" value="ECO:0007669"/>
    <property type="project" value="TreeGrafter"/>
</dbReference>
<dbReference type="Gene3D" id="1.50.10.10">
    <property type="match status" value="1"/>
</dbReference>
<dbReference type="Gene3D" id="1.10.630.10">
    <property type="entry name" value="Cytochrome P450"/>
    <property type="match status" value="2"/>
</dbReference>
<dbReference type="InterPro" id="IPR001382">
    <property type="entry name" value="Glyco_hydro_47"/>
</dbReference>
<evidence type="ECO:0000256" key="5">
    <source>
        <dbReference type="ARBA" id="ARBA00023157"/>
    </source>
</evidence>
<dbReference type="PANTHER" id="PTHR11742">
    <property type="entry name" value="MANNOSYL-OLIGOSACCHARIDE ALPHA-1,2-MANNOSIDASE-RELATED"/>
    <property type="match status" value="1"/>
</dbReference>
<name>A0A1Q5U801_9EURO</name>
<dbReference type="GO" id="GO:0005506">
    <property type="term" value="F:iron ion binding"/>
    <property type="evidence" value="ECO:0007669"/>
    <property type="project" value="InterPro"/>
</dbReference>
<reference evidence="7 8" key="1">
    <citation type="submission" date="2016-10" db="EMBL/GenBank/DDBJ databases">
        <title>Genome sequence of the ascomycete fungus Penicillium subrubescens.</title>
        <authorList>
            <person name="De Vries R.P."/>
            <person name="Peng M."/>
            <person name="Dilokpimol A."/>
            <person name="Hilden K."/>
            <person name="Makela M.R."/>
            <person name="Grigoriev I."/>
            <person name="Riley R."/>
            <person name="Granchi Z."/>
        </authorList>
    </citation>
    <scope>NUCLEOTIDE SEQUENCE [LARGE SCALE GENOMIC DNA]</scope>
    <source>
        <strain evidence="7 8">CBS 132785</strain>
    </source>
</reference>
<dbReference type="InterPro" id="IPR001128">
    <property type="entry name" value="Cyt_P450"/>
</dbReference>
<evidence type="ECO:0000256" key="3">
    <source>
        <dbReference type="ARBA" id="ARBA00007658"/>
    </source>
</evidence>
<keyword evidence="4 6" id="KW-0378">Hydrolase</keyword>
<dbReference type="GO" id="GO:0005975">
    <property type="term" value="P:carbohydrate metabolic process"/>
    <property type="evidence" value="ECO:0007669"/>
    <property type="project" value="InterPro"/>
</dbReference>
<evidence type="ECO:0000256" key="2">
    <source>
        <dbReference type="ARBA" id="ARBA00004922"/>
    </source>
</evidence>
<dbReference type="InterPro" id="IPR050749">
    <property type="entry name" value="Glycosyl_Hydrolase_47"/>
</dbReference>
<comment type="cofactor">
    <cofactor evidence="1">
        <name>Ca(2+)</name>
        <dbReference type="ChEBI" id="CHEBI:29108"/>
    </cofactor>
</comment>
<dbReference type="PRINTS" id="PR00747">
    <property type="entry name" value="GLYHDRLASE47"/>
</dbReference>
<evidence type="ECO:0000256" key="1">
    <source>
        <dbReference type="ARBA" id="ARBA00001913"/>
    </source>
</evidence>
<dbReference type="GO" id="GO:0016705">
    <property type="term" value="F:oxidoreductase activity, acting on paired donors, with incorporation or reduction of molecular oxygen"/>
    <property type="evidence" value="ECO:0007669"/>
    <property type="project" value="InterPro"/>
</dbReference>
<dbReference type="SUPFAM" id="SSF48264">
    <property type="entry name" value="Cytochrome P450"/>
    <property type="match status" value="1"/>
</dbReference>
<dbReference type="GO" id="GO:0043386">
    <property type="term" value="P:mycotoxin biosynthetic process"/>
    <property type="evidence" value="ECO:0007669"/>
    <property type="project" value="UniProtKB-ARBA"/>
</dbReference>
<dbReference type="GO" id="GO:0020037">
    <property type="term" value="F:heme binding"/>
    <property type="evidence" value="ECO:0007669"/>
    <property type="project" value="InterPro"/>
</dbReference>
<comment type="pathway">
    <text evidence="2">Protein modification; protein glycosylation.</text>
</comment>
<protein>
    <recommendedName>
        <fullName evidence="6">alpha-1,2-Mannosidase</fullName>
        <ecNumber evidence="6">3.2.1.-</ecNumber>
    </recommendedName>
</protein>
<dbReference type="InterPro" id="IPR012341">
    <property type="entry name" value="6hp_glycosidase-like_sf"/>
</dbReference>
<dbReference type="Pfam" id="PF00067">
    <property type="entry name" value="p450"/>
    <property type="match status" value="2"/>
</dbReference>
<comment type="caution">
    <text evidence="7">The sequence shown here is derived from an EMBL/GenBank/DDBJ whole genome shotgun (WGS) entry which is preliminary data.</text>
</comment>
<dbReference type="EC" id="3.2.1.-" evidence="6"/>
<dbReference type="SUPFAM" id="SSF48225">
    <property type="entry name" value="Seven-hairpin glycosidases"/>
    <property type="match status" value="1"/>
</dbReference>
<dbReference type="PANTHER" id="PTHR11742:SF49">
    <property type="entry name" value="ALPHA-1,2-MANNOSIDASE"/>
    <property type="match status" value="1"/>
</dbReference>
<evidence type="ECO:0000313" key="8">
    <source>
        <dbReference type="Proteomes" id="UP000186955"/>
    </source>
</evidence>
<dbReference type="Proteomes" id="UP000186955">
    <property type="component" value="Unassembled WGS sequence"/>
</dbReference>
<sequence>MITANNEEHTRMRRLLTHAFSNKALKEQDQILHVYADMLIDKLAGIVRGSQHPVVDMTRWYNFTTFNLIGDLPFGEPFGCLSDNKYHCPKTSAQEAQGKFTSCIIKHGNGGRGLSLPEIDVNAGVFVLAGSETTAALLTGCTYYLLRHPEKYVRLVSEIRGAFAQISEIKLSALVELPYLNAVLTKILRIYSPIPFMLPRLVPQGGAVIDGQYVPDTIHLNSATERYPVTSYIPLPTSPSSIPKIQHDFPPESRPERKARVKKQKAIKEAFMHSWNGYKDHAWMRDEVSPQTGGYQDSFSGWGATLVDSLDALIIMGLDDELELALEALDRIDFTTTRSAEVNVFEIIIRYMGGFLAAHDLSHGKHPILLKKAEELGEMIFNAFDTHNRMPQMRWNWSKYFFPTRISRVVANYDA</sequence>
<keyword evidence="5" id="KW-1015">Disulfide bond</keyword>